<gene>
    <name evidence="3" type="primary">LOC109715147</name>
</gene>
<evidence type="ECO:0000256" key="1">
    <source>
        <dbReference type="SAM" id="MobiDB-lite"/>
    </source>
</evidence>
<dbReference type="GeneID" id="109715147"/>
<sequence length="134" mass="14421">MEEAPRKTKPEEESSPTEDGSPLAPEPKRRRISGEEDDGGGAGGGGGAEEEEEEEDTQWEDTATNASKDITGSKKEMEQILKATNRLVDQLEAKIGADTDIKKLISGIRNGIRTALNDVSQMTDKIDDDAACTD</sequence>
<dbReference type="RefSeq" id="XP_020095586.1">
    <property type="nucleotide sequence ID" value="XM_020239997.1"/>
</dbReference>
<accession>A0A6P5FH20</accession>
<evidence type="ECO:0000313" key="2">
    <source>
        <dbReference type="Proteomes" id="UP000515123"/>
    </source>
</evidence>
<reference evidence="2" key="1">
    <citation type="journal article" date="2015" name="Nat. Genet.">
        <title>The pineapple genome and the evolution of CAM photosynthesis.</title>
        <authorList>
            <person name="Ming R."/>
            <person name="VanBuren R."/>
            <person name="Wai C.M."/>
            <person name="Tang H."/>
            <person name="Schatz M.C."/>
            <person name="Bowers J.E."/>
            <person name="Lyons E."/>
            <person name="Wang M.L."/>
            <person name="Chen J."/>
            <person name="Biggers E."/>
            <person name="Zhang J."/>
            <person name="Huang L."/>
            <person name="Zhang L."/>
            <person name="Miao W."/>
            <person name="Zhang J."/>
            <person name="Ye Z."/>
            <person name="Miao C."/>
            <person name="Lin Z."/>
            <person name="Wang H."/>
            <person name="Zhou H."/>
            <person name="Yim W.C."/>
            <person name="Priest H.D."/>
            <person name="Zheng C."/>
            <person name="Woodhouse M."/>
            <person name="Edger P.P."/>
            <person name="Guyot R."/>
            <person name="Guo H.B."/>
            <person name="Guo H."/>
            <person name="Zheng G."/>
            <person name="Singh R."/>
            <person name="Sharma A."/>
            <person name="Min X."/>
            <person name="Zheng Y."/>
            <person name="Lee H."/>
            <person name="Gurtowski J."/>
            <person name="Sedlazeck F.J."/>
            <person name="Harkess A."/>
            <person name="McKain M.R."/>
            <person name="Liao Z."/>
            <person name="Fang J."/>
            <person name="Liu J."/>
            <person name="Zhang X."/>
            <person name="Zhang Q."/>
            <person name="Hu W."/>
            <person name="Qin Y."/>
            <person name="Wang K."/>
            <person name="Chen L.Y."/>
            <person name="Shirley N."/>
            <person name="Lin Y.R."/>
            <person name="Liu L.Y."/>
            <person name="Hernandez A.G."/>
            <person name="Wright C.L."/>
            <person name="Bulone V."/>
            <person name="Tuskan G.A."/>
            <person name="Heath K."/>
            <person name="Zee F."/>
            <person name="Moore P.H."/>
            <person name="Sunkar R."/>
            <person name="Leebens-Mack J.H."/>
            <person name="Mockler T."/>
            <person name="Bennetzen J.L."/>
            <person name="Freeling M."/>
            <person name="Sankoff D."/>
            <person name="Paterson A.H."/>
            <person name="Zhu X."/>
            <person name="Yang X."/>
            <person name="Smith J.A."/>
            <person name="Cushman J.C."/>
            <person name="Paull R.E."/>
            <person name="Yu Q."/>
        </authorList>
    </citation>
    <scope>NUCLEOTIDE SEQUENCE [LARGE SCALE GENOMIC DNA]</scope>
    <source>
        <strain evidence="2">cv. F153</strain>
    </source>
</reference>
<dbReference type="AlphaFoldDB" id="A0A6P5FH20"/>
<proteinExistence type="predicted"/>
<name>A0A6P5FH20_ANACO</name>
<reference evidence="3" key="2">
    <citation type="submission" date="2025-08" db="UniProtKB">
        <authorList>
            <consortium name="RefSeq"/>
        </authorList>
    </citation>
    <scope>IDENTIFICATION</scope>
    <source>
        <tissue evidence="3">Leaf</tissue>
    </source>
</reference>
<keyword evidence="2" id="KW-1185">Reference proteome</keyword>
<feature type="compositionally biased region" description="Polar residues" evidence="1">
    <location>
        <begin position="60"/>
        <end position="70"/>
    </location>
</feature>
<evidence type="ECO:0000313" key="3">
    <source>
        <dbReference type="RefSeq" id="XP_020095586.1"/>
    </source>
</evidence>
<organism evidence="2 3">
    <name type="scientific">Ananas comosus</name>
    <name type="common">Pineapple</name>
    <name type="synonym">Ananas ananas</name>
    <dbReference type="NCBI Taxonomy" id="4615"/>
    <lineage>
        <taxon>Eukaryota</taxon>
        <taxon>Viridiplantae</taxon>
        <taxon>Streptophyta</taxon>
        <taxon>Embryophyta</taxon>
        <taxon>Tracheophyta</taxon>
        <taxon>Spermatophyta</taxon>
        <taxon>Magnoliopsida</taxon>
        <taxon>Liliopsida</taxon>
        <taxon>Poales</taxon>
        <taxon>Bromeliaceae</taxon>
        <taxon>Bromelioideae</taxon>
        <taxon>Ananas</taxon>
    </lineage>
</organism>
<feature type="region of interest" description="Disordered" evidence="1">
    <location>
        <begin position="1"/>
        <end position="74"/>
    </location>
</feature>
<dbReference type="Proteomes" id="UP000515123">
    <property type="component" value="Linkage group 9"/>
</dbReference>
<feature type="compositionally biased region" description="Basic and acidic residues" evidence="1">
    <location>
        <begin position="1"/>
        <end position="12"/>
    </location>
</feature>
<feature type="compositionally biased region" description="Acidic residues" evidence="1">
    <location>
        <begin position="48"/>
        <end position="59"/>
    </location>
</feature>
<protein>
    <submittedName>
        <fullName evidence="3">Uncharacterized protein LOC109715147 isoform X1</fullName>
    </submittedName>
</protein>